<dbReference type="EMBL" id="LT855380">
    <property type="protein sequence ID" value="SMS12848.1"/>
    <property type="molecule type" value="Genomic_DNA"/>
</dbReference>
<dbReference type="InterPro" id="IPR011990">
    <property type="entry name" value="TPR-like_helical_dom_sf"/>
</dbReference>
<protein>
    <recommendedName>
        <fullName evidence="4">Lipoprotein</fullName>
    </recommendedName>
</protein>
<dbReference type="Gene3D" id="1.25.40.10">
    <property type="entry name" value="Tetratricopeptide repeat domain"/>
    <property type="match status" value="1"/>
</dbReference>
<evidence type="ECO:0000313" key="2">
    <source>
        <dbReference type="EMBL" id="SMS12848.1"/>
    </source>
</evidence>
<sequence length="331" mass="35706">MPNSSFKWLILLTVGMSSGAFAAQCPTQDFVGFVKEFSANPEVQRAFTASPVVRQTVEPKGSAYRVVSRPFQAVDSSTLSLLAPENAQKPRPSTTVQLPNQVYTRDNKGKVLKIFTFNHGDCWTLNRVEDWSLEKVLHAQDPSGELSLASRAYKRGELFNQLGMETQSQSSAQLYVSALDSYLDGAEQGSAESAFAAAAISLSGQAPRLENKKILGLLIDASKSIPEAGVALADFYCSEGHSEEARACLNPEKSLDALVTAARSGAPSALIQLGSAYEVGAIVSNDLPRAMACYEEAEKAGHEAASLNVERLREKGIILDNNTHCVKAERF</sequence>
<organism evidence="2 3">
    <name type="scientific">Pseudomonas viridiflava</name>
    <name type="common">Phytomonas viridiflava</name>
    <dbReference type="NCBI Taxonomy" id="33069"/>
    <lineage>
        <taxon>Bacteria</taxon>
        <taxon>Pseudomonadati</taxon>
        <taxon>Pseudomonadota</taxon>
        <taxon>Gammaproteobacteria</taxon>
        <taxon>Pseudomonadales</taxon>
        <taxon>Pseudomonadaceae</taxon>
        <taxon>Pseudomonas</taxon>
    </lineage>
</organism>
<evidence type="ECO:0000256" key="1">
    <source>
        <dbReference type="SAM" id="SignalP"/>
    </source>
</evidence>
<name>A0A1Y6JSD1_PSEVI</name>
<proteinExistence type="predicted"/>
<dbReference type="SUPFAM" id="SSF81901">
    <property type="entry name" value="HCP-like"/>
    <property type="match status" value="1"/>
</dbReference>
<gene>
    <name evidence="2" type="ORF">CFBP1590__5262</name>
</gene>
<dbReference type="GeneID" id="47766902"/>
<feature type="chain" id="PRO_5010989511" description="Lipoprotein" evidence="1">
    <location>
        <begin position="23"/>
        <end position="331"/>
    </location>
</feature>
<reference evidence="2 3" key="1">
    <citation type="submission" date="2017-05" db="EMBL/GenBank/DDBJ databases">
        <authorList>
            <person name="Song R."/>
            <person name="Chenine A.L."/>
            <person name="Ruprecht R.M."/>
        </authorList>
    </citation>
    <scope>NUCLEOTIDE SEQUENCE [LARGE SCALE GENOMIC DNA]</scope>
    <source>
        <strain evidence="2 3">CFBP 1590</strain>
    </source>
</reference>
<dbReference type="RefSeq" id="WP_029244048.1">
    <property type="nucleotide sequence ID" value="NZ_CP036495.1"/>
</dbReference>
<dbReference type="Proteomes" id="UP000196842">
    <property type="component" value="Chromosome I"/>
</dbReference>
<dbReference type="AlphaFoldDB" id="A0A1Y6JSD1"/>
<evidence type="ECO:0008006" key="4">
    <source>
        <dbReference type="Google" id="ProtNLM"/>
    </source>
</evidence>
<dbReference type="KEGG" id="pvd:CFBP1590__5262"/>
<keyword evidence="1" id="KW-0732">Signal</keyword>
<evidence type="ECO:0000313" key="3">
    <source>
        <dbReference type="Proteomes" id="UP000196842"/>
    </source>
</evidence>
<accession>A0A1Y6JSD1</accession>
<feature type="signal peptide" evidence="1">
    <location>
        <begin position="1"/>
        <end position="22"/>
    </location>
</feature>